<dbReference type="InterPro" id="IPR000719">
    <property type="entry name" value="Prot_kinase_dom"/>
</dbReference>
<comment type="similarity">
    <text evidence="1">Belongs to the protein kinase superfamily. CMGC Ser/Thr protein kinase family. MNB/DYRK subfamily.</text>
</comment>
<dbReference type="Gene3D" id="1.10.510.10">
    <property type="entry name" value="Transferase(Phosphotransferase) domain 1"/>
    <property type="match status" value="1"/>
</dbReference>
<protein>
    <recommendedName>
        <fullName evidence="2">dual-specificity kinase</fullName>
        <ecNumber evidence="2">2.7.12.1</ecNumber>
    </recommendedName>
</protein>
<evidence type="ECO:0000256" key="4">
    <source>
        <dbReference type="ARBA" id="ARBA00022679"/>
    </source>
</evidence>
<keyword evidence="13" id="KW-1133">Transmembrane helix</keyword>
<comment type="catalytic activity">
    <reaction evidence="8">
        <text>L-seryl-[protein] + ATP = O-phospho-L-seryl-[protein] + ADP + H(+)</text>
        <dbReference type="Rhea" id="RHEA:17989"/>
        <dbReference type="Rhea" id="RHEA-COMP:9863"/>
        <dbReference type="Rhea" id="RHEA-COMP:11604"/>
        <dbReference type="ChEBI" id="CHEBI:15378"/>
        <dbReference type="ChEBI" id="CHEBI:29999"/>
        <dbReference type="ChEBI" id="CHEBI:30616"/>
        <dbReference type="ChEBI" id="CHEBI:83421"/>
        <dbReference type="ChEBI" id="CHEBI:456216"/>
        <dbReference type="EC" id="2.7.12.1"/>
    </reaction>
</comment>
<evidence type="ECO:0000256" key="8">
    <source>
        <dbReference type="ARBA" id="ARBA00049003"/>
    </source>
</evidence>
<dbReference type="SUPFAM" id="SSF56112">
    <property type="entry name" value="Protein kinase-like (PK-like)"/>
    <property type="match status" value="1"/>
</dbReference>
<feature type="region of interest" description="Disordered" evidence="12">
    <location>
        <begin position="1129"/>
        <end position="1192"/>
    </location>
</feature>
<evidence type="ECO:0000256" key="12">
    <source>
        <dbReference type="SAM" id="MobiDB-lite"/>
    </source>
</evidence>
<feature type="compositionally biased region" description="Low complexity" evidence="12">
    <location>
        <begin position="313"/>
        <end position="324"/>
    </location>
</feature>
<dbReference type="PROSITE" id="PS00108">
    <property type="entry name" value="PROTEIN_KINASE_ST"/>
    <property type="match status" value="1"/>
</dbReference>
<proteinExistence type="inferred from homology"/>
<comment type="catalytic activity">
    <reaction evidence="9">
        <text>L-threonyl-[protein] + ATP = O-phospho-L-threonyl-[protein] + ADP + H(+)</text>
        <dbReference type="Rhea" id="RHEA:46608"/>
        <dbReference type="Rhea" id="RHEA-COMP:11060"/>
        <dbReference type="Rhea" id="RHEA-COMP:11605"/>
        <dbReference type="ChEBI" id="CHEBI:15378"/>
        <dbReference type="ChEBI" id="CHEBI:30013"/>
        <dbReference type="ChEBI" id="CHEBI:30616"/>
        <dbReference type="ChEBI" id="CHEBI:61977"/>
        <dbReference type="ChEBI" id="CHEBI:456216"/>
        <dbReference type="EC" id="2.7.12.1"/>
    </reaction>
</comment>
<evidence type="ECO:0000256" key="9">
    <source>
        <dbReference type="ARBA" id="ARBA00049308"/>
    </source>
</evidence>
<evidence type="ECO:0000256" key="13">
    <source>
        <dbReference type="SAM" id="Phobius"/>
    </source>
</evidence>
<evidence type="ECO:0000256" key="6">
    <source>
        <dbReference type="ARBA" id="ARBA00022777"/>
    </source>
</evidence>
<feature type="compositionally biased region" description="Pro residues" evidence="12">
    <location>
        <begin position="1133"/>
        <end position="1142"/>
    </location>
</feature>
<keyword evidence="13" id="KW-0472">Membrane</keyword>
<keyword evidence="16" id="KW-1185">Reference proteome</keyword>
<feature type="compositionally biased region" description="Acidic residues" evidence="12">
    <location>
        <begin position="168"/>
        <end position="188"/>
    </location>
</feature>
<feature type="region of interest" description="Disordered" evidence="12">
    <location>
        <begin position="614"/>
        <end position="656"/>
    </location>
</feature>
<dbReference type="Proteomes" id="UP001651158">
    <property type="component" value="Unassembled WGS sequence"/>
</dbReference>
<dbReference type="InterPro" id="IPR044131">
    <property type="entry name" value="PKc_DYR1A/1B"/>
</dbReference>
<dbReference type="PROSITE" id="PS50011">
    <property type="entry name" value="PROTEIN_KINASE_DOM"/>
    <property type="match status" value="1"/>
</dbReference>
<dbReference type="Gene3D" id="3.30.200.20">
    <property type="entry name" value="Phosphorylase Kinase, domain 1"/>
    <property type="match status" value="1"/>
</dbReference>
<feature type="region of interest" description="Disordered" evidence="12">
    <location>
        <begin position="442"/>
        <end position="463"/>
    </location>
</feature>
<feature type="region of interest" description="Disordered" evidence="12">
    <location>
        <begin position="302"/>
        <end position="330"/>
    </location>
</feature>
<keyword evidence="13" id="KW-0812">Transmembrane</keyword>
<organism evidence="15 16">
    <name type="scientific">Taenia crassiceps</name>
    <dbReference type="NCBI Taxonomy" id="6207"/>
    <lineage>
        <taxon>Eukaryota</taxon>
        <taxon>Metazoa</taxon>
        <taxon>Spiralia</taxon>
        <taxon>Lophotrochozoa</taxon>
        <taxon>Platyhelminthes</taxon>
        <taxon>Cestoda</taxon>
        <taxon>Eucestoda</taxon>
        <taxon>Cyclophyllidea</taxon>
        <taxon>Taeniidae</taxon>
        <taxon>Taenia</taxon>
    </lineage>
</organism>
<feature type="compositionally biased region" description="Pro residues" evidence="12">
    <location>
        <begin position="1156"/>
        <end position="1165"/>
    </location>
</feature>
<dbReference type="InterPro" id="IPR017441">
    <property type="entry name" value="Protein_kinase_ATP_BS"/>
</dbReference>
<dbReference type="EC" id="2.7.12.1" evidence="2"/>
<evidence type="ECO:0000313" key="15">
    <source>
        <dbReference type="EMBL" id="KAL5109939.1"/>
    </source>
</evidence>
<keyword evidence="7 11" id="KW-0067">ATP-binding</keyword>
<evidence type="ECO:0000256" key="10">
    <source>
        <dbReference type="ARBA" id="ARBA00051680"/>
    </source>
</evidence>
<keyword evidence="3" id="KW-0723">Serine/threonine-protein kinase</keyword>
<dbReference type="Pfam" id="PF00069">
    <property type="entry name" value="Pkinase"/>
    <property type="match status" value="1"/>
</dbReference>
<evidence type="ECO:0000256" key="11">
    <source>
        <dbReference type="PROSITE-ProRule" id="PRU10141"/>
    </source>
</evidence>
<dbReference type="SMART" id="SM00220">
    <property type="entry name" value="S_TKc"/>
    <property type="match status" value="1"/>
</dbReference>
<keyword evidence="4" id="KW-0808">Transferase</keyword>
<feature type="domain" description="Protein kinase" evidence="14">
    <location>
        <begin position="671"/>
        <end position="1004"/>
    </location>
</feature>
<reference evidence="15 16" key="1">
    <citation type="journal article" date="2022" name="Front. Cell. Infect. Microbiol.">
        <title>The Genomes of Two Strains of Taenia crassiceps the Animal Model for the Study of Human Cysticercosis.</title>
        <authorList>
            <person name="Bobes R.J."/>
            <person name="Estrada K."/>
            <person name="Rios-Valencia D.G."/>
            <person name="Calderon-Gallegos A."/>
            <person name="de la Torre P."/>
            <person name="Carrero J.C."/>
            <person name="Sanchez-Flores A."/>
            <person name="Laclette J.P."/>
        </authorList>
    </citation>
    <scope>NUCLEOTIDE SEQUENCE [LARGE SCALE GENOMIC DNA]</scope>
    <source>
        <strain evidence="15">WFUcys</strain>
    </source>
</reference>
<dbReference type="InterPro" id="IPR011009">
    <property type="entry name" value="Kinase-like_dom_sf"/>
</dbReference>
<evidence type="ECO:0000256" key="7">
    <source>
        <dbReference type="ARBA" id="ARBA00022840"/>
    </source>
</evidence>
<feature type="compositionally biased region" description="Polar residues" evidence="12">
    <location>
        <begin position="1167"/>
        <end position="1177"/>
    </location>
</feature>
<comment type="caution">
    <text evidence="15">The sequence shown here is derived from an EMBL/GenBank/DDBJ whole genome shotgun (WGS) entry which is preliminary data.</text>
</comment>
<gene>
    <name evidence="15" type="ORF">TcWFU_002372</name>
</gene>
<feature type="compositionally biased region" description="Low complexity" evidence="12">
    <location>
        <begin position="621"/>
        <end position="635"/>
    </location>
</feature>
<evidence type="ECO:0000256" key="2">
    <source>
        <dbReference type="ARBA" id="ARBA00013203"/>
    </source>
</evidence>
<dbReference type="GO" id="GO:0016301">
    <property type="term" value="F:kinase activity"/>
    <property type="evidence" value="ECO:0007669"/>
    <property type="project" value="UniProtKB-KW"/>
</dbReference>
<feature type="region of interest" description="Disordered" evidence="12">
    <location>
        <begin position="111"/>
        <end position="188"/>
    </location>
</feature>
<evidence type="ECO:0000256" key="5">
    <source>
        <dbReference type="ARBA" id="ARBA00022741"/>
    </source>
</evidence>
<dbReference type="PANTHER" id="PTHR24058:SF28">
    <property type="entry name" value="SERINE_THREONINE-PROTEIN KINASE MINIBRAIN"/>
    <property type="match status" value="1"/>
</dbReference>
<keyword evidence="5 11" id="KW-0547">Nucleotide-binding</keyword>
<dbReference type="PROSITE" id="PS00107">
    <property type="entry name" value="PROTEIN_KINASE_ATP"/>
    <property type="match status" value="1"/>
</dbReference>
<dbReference type="EMBL" id="JAKROA010000002">
    <property type="protein sequence ID" value="KAL5109939.1"/>
    <property type="molecule type" value="Genomic_DNA"/>
</dbReference>
<accession>A0ABR4QJT8</accession>
<feature type="binding site" evidence="11">
    <location>
        <position position="700"/>
    </location>
    <ligand>
        <name>ATP</name>
        <dbReference type="ChEBI" id="CHEBI:30616"/>
    </ligand>
</feature>
<evidence type="ECO:0000256" key="3">
    <source>
        <dbReference type="ARBA" id="ARBA00022527"/>
    </source>
</evidence>
<comment type="catalytic activity">
    <reaction evidence="10">
        <text>L-tyrosyl-[protein] + ATP = O-phospho-L-tyrosyl-[protein] + ADP + H(+)</text>
        <dbReference type="Rhea" id="RHEA:10596"/>
        <dbReference type="Rhea" id="RHEA-COMP:10136"/>
        <dbReference type="Rhea" id="RHEA-COMP:20101"/>
        <dbReference type="ChEBI" id="CHEBI:15378"/>
        <dbReference type="ChEBI" id="CHEBI:30616"/>
        <dbReference type="ChEBI" id="CHEBI:46858"/>
        <dbReference type="ChEBI" id="CHEBI:61978"/>
        <dbReference type="ChEBI" id="CHEBI:456216"/>
        <dbReference type="EC" id="2.7.12.1"/>
    </reaction>
</comment>
<evidence type="ECO:0000313" key="16">
    <source>
        <dbReference type="Proteomes" id="UP001651158"/>
    </source>
</evidence>
<sequence>MAAECVSGRLKKVAGRQVLIAALVLQLWYLIYNILDSFYWFNDGGCQMSIGRSQQVPQAPDVYPLTGGRGELIASSPPVSLPQPPHPIVSNSVTISPLSPPVTHFTTSKLVGDGDYDVQGDDDDAFYYPELSTTDDPSPISPISGCTSSRHRPPPPPPSSRHQKLFGEMEEDEEEEVEAEEEELDPEDTEISLDAGGLYRRLTDDDTVAVVDSNNDGGRAARGIEEALDPVNNALSRLMGASMAAAQVQAAAVQAAAAAGLDHYDAAIRLPLPTGLRTDAAPLKKLSVDLIKTYKQINEVYYRKKRRSREGRQVSSSQVQQQQQSRRHSHYLVDDGTAEDLGMTQPPSSETDLLYTNAPTVVDSGSGSIIPQSYYQLNYHHPTTSDPMQQHHHHQQQHPLPVDQVVQMHALTSKLGDMSIYNEGTGAGGDEITGFGNVSFAPSSLPQHRPRTNRLGQQTQQQPALLTTTRGGGGEFYNPHHHQLHHIQQQQVAANYYQNQAALLEVTTGPMQHPYVSGNTYANAVDSVAAAGVNDVLQPPIYASGIGGDSIDGVSVAVGGGGADSLSTGVGGNGPRFVPLVSLPAGYVNQSAITAAAVAAAAAAASAKPTNGAPFGQSLVSKQQQQQTQSTQQRSTRQKAADQQQHHVDPNHTDANCDYIVRPGEVWMSRYYMDSLIGKGSFGQVMKARDFVANEDVAIKIIKNKRAFTNQAREEIRLLTQMNRLQDSNNDASNSSHGANFVVRLLTHFVFRGHLCLVFELLSHNLYDLLRNTNFRGVSLNLTRKFTQQLCSALEFLSRPDLQIIHCDLKPENILLINPKRSAIKLVDFGSSCHVNEKVYQYIQSRFYRSPDVLLGLDYTMAIDMWSLGCILVELHTGEPLFAGQHELDQMLKIIEVLGMLPSYLIEKSRRWPMFFERESNGNFVPNYQASMKDNVKINYKPPGARKLSDILGVNSGGPMGRRLQEPGHSPQDYAIFMDLVLQMLIYDPDKRIRPSEALAHRFFCRTAPQPTTRAMALSVHHARQHSGQPQTILANPDALFYQRHGGTVGGNWMGKQTAGLMTVPQSGQPTGDFFIDLPPQVQQPPPPSSITFHPGTGAPISPYDAPAPLLRRYSARNAAAAAAEITMGLSPQPQPPPPPSSLKPMAYVEVGDKTTPPPSPPPPTSFATQSAMTTAKQKMRLTNWKSRSGRP</sequence>
<name>A0ABR4QJT8_9CEST</name>
<keyword evidence="6 15" id="KW-0418">Kinase</keyword>
<dbReference type="InterPro" id="IPR050494">
    <property type="entry name" value="Ser_Thr_dual-spec_kinase"/>
</dbReference>
<evidence type="ECO:0000259" key="14">
    <source>
        <dbReference type="PROSITE" id="PS50011"/>
    </source>
</evidence>
<dbReference type="InterPro" id="IPR008271">
    <property type="entry name" value="Ser/Thr_kinase_AS"/>
</dbReference>
<feature type="compositionally biased region" description="Acidic residues" evidence="12">
    <location>
        <begin position="114"/>
        <end position="125"/>
    </location>
</feature>
<evidence type="ECO:0000256" key="1">
    <source>
        <dbReference type="ARBA" id="ARBA00008867"/>
    </source>
</evidence>
<feature type="transmembrane region" description="Helical" evidence="13">
    <location>
        <begin position="18"/>
        <end position="41"/>
    </location>
</feature>
<dbReference type="PANTHER" id="PTHR24058">
    <property type="entry name" value="DUAL SPECIFICITY PROTEIN KINASE"/>
    <property type="match status" value="1"/>
</dbReference>
<dbReference type="CDD" id="cd14226">
    <property type="entry name" value="PKc_DYRK1"/>
    <property type="match status" value="1"/>
</dbReference>